<keyword evidence="2" id="KW-1185">Reference proteome</keyword>
<reference evidence="1" key="1">
    <citation type="submission" date="2021-02" db="EMBL/GenBank/DDBJ databases">
        <authorList>
            <consortium name="DOE Joint Genome Institute"/>
            <person name="Ahrendt S."/>
            <person name="Looney B.P."/>
            <person name="Miyauchi S."/>
            <person name="Morin E."/>
            <person name="Drula E."/>
            <person name="Courty P.E."/>
            <person name="Chicoki N."/>
            <person name="Fauchery L."/>
            <person name="Kohler A."/>
            <person name="Kuo A."/>
            <person name="Labutti K."/>
            <person name="Pangilinan J."/>
            <person name="Lipzen A."/>
            <person name="Riley R."/>
            <person name="Andreopoulos W."/>
            <person name="He G."/>
            <person name="Johnson J."/>
            <person name="Barry K.W."/>
            <person name="Grigoriev I.V."/>
            <person name="Nagy L."/>
            <person name="Hibbett D."/>
            <person name="Henrissat B."/>
            <person name="Matheny P.B."/>
            <person name="Labbe J."/>
            <person name="Martin F."/>
        </authorList>
    </citation>
    <scope>NUCLEOTIDE SEQUENCE</scope>
    <source>
        <strain evidence="1">FP105234-sp</strain>
    </source>
</reference>
<comment type="caution">
    <text evidence="1">The sequence shown here is derived from an EMBL/GenBank/DDBJ whole genome shotgun (WGS) entry which is preliminary data.</text>
</comment>
<accession>A0ACB8RVQ4</accession>
<sequence>MATSTHHFTKEINSLRAKVRDIEAERLADHNREREAQAADAARRRRLDGTLKQLQEDVRATRCRCAGHDADAREQLELAVRDKEQAERRAERAEAQVEELLGLVAVAVELGVIRSGSLRLLRESSW</sequence>
<reference evidence="1" key="2">
    <citation type="journal article" date="2022" name="New Phytol.">
        <title>Evolutionary transition to the ectomycorrhizal habit in the genomes of a hyperdiverse lineage of mushroom-forming fungi.</title>
        <authorList>
            <person name="Looney B."/>
            <person name="Miyauchi S."/>
            <person name="Morin E."/>
            <person name="Drula E."/>
            <person name="Courty P.E."/>
            <person name="Kohler A."/>
            <person name="Kuo A."/>
            <person name="LaButti K."/>
            <person name="Pangilinan J."/>
            <person name="Lipzen A."/>
            <person name="Riley R."/>
            <person name="Andreopoulos W."/>
            <person name="He G."/>
            <person name="Johnson J."/>
            <person name="Nolan M."/>
            <person name="Tritt A."/>
            <person name="Barry K.W."/>
            <person name="Grigoriev I.V."/>
            <person name="Nagy L.G."/>
            <person name="Hibbett D."/>
            <person name="Henrissat B."/>
            <person name="Matheny P.B."/>
            <person name="Labbe J."/>
            <person name="Martin F.M."/>
        </authorList>
    </citation>
    <scope>NUCLEOTIDE SEQUENCE</scope>
    <source>
        <strain evidence="1">FP105234-sp</strain>
    </source>
</reference>
<dbReference type="Proteomes" id="UP000814033">
    <property type="component" value="Unassembled WGS sequence"/>
</dbReference>
<evidence type="ECO:0000313" key="1">
    <source>
        <dbReference type="EMBL" id="KAI0048040.1"/>
    </source>
</evidence>
<organism evidence="1 2">
    <name type="scientific">Auriscalpium vulgare</name>
    <dbReference type="NCBI Taxonomy" id="40419"/>
    <lineage>
        <taxon>Eukaryota</taxon>
        <taxon>Fungi</taxon>
        <taxon>Dikarya</taxon>
        <taxon>Basidiomycota</taxon>
        <taxon>Agaricomycotina</taxon>
        <taxon>Agaricomycetes</taxon>
        <taxon>Russulales</taxon>
        <taxon>Auriscalpiaceae</taxon>
        <taxon>Auriscalpium</taxon>
    </lineage>
</organism>
<name>A0ACB8RVQ4_9AGAM</name>
<proteinExistence type="predicted"/>
<evidence type="ECO:0000313" key="2">
    <source>
        <dbReference type="Proteomes" id="UP000814033"/>
    </source>
</evidence>
<gene>
    <name evidence="1" type="ORF">FA95DRAFT_1558431</name>
</gene>
<protein>
    <submittedName>
        <fullName evidence="1">Uncharacterized protein</fullName>
    </submittedName>
</protein>
<dbReference type="EMBL" id="MU275893">
    <property type="protein sequence ID" value="KAI0048040.1"/>
    <property type="molecule type" value="Genomic_DNA"/>
</dbReference>